<keyword evidence="1" id="KW-1133">Transmembrane helix</keyword>
<dbReference type="Proteomes" id="UP000694561">
    <property type="component" value="Unplaced"/>
</dbReference>
<keyword evidence="1" id="KW-0812">Transmembrane</keyword>
<evidence type="ECO:0000256" key="1">
    <source>
        <dbReference type="SAM" id="Phobius"/>
    </source>
</evidence>
<proteinExistence type="predicted"/>
<reference evidence="2" key="2">
    <citation type="submission" date="2025-09" db="UniProtKB">
        <authorList>
            <consortium name="Ensembl"/>
        </authorList>
    </citation>
    <scope>IDENTIFICATION</scope>
</reference>
<feature type="transmembrane region" description="Helical" evidence="1">
    <location>
        <begin position="28"/>
        <end position="56"/>
    </location>
</feature>
<accession>A0A8C6B401</accession>
<evidence type="ECO:0000313" key="2">
    <source>
        <dbReference type="Ensembl" id="ENSMMNP00015009817.1"/>
    </source>
</evidence>
<keyword evidence="3" id="KW-1185">Reference proteome</keyword>
<evidence type="ECO:0000313" key="3">
    <source>
        <dbReference type="Proteomes" id="UP000694561"/>
    </source>
</evidence>
<dbReference type="Ensembl" id="ENSMMNT00015010739.1">
    <property type="protein sequence ID" value="ENSMMNP00015009817.1"/>
    <property type="gene ID" value="ENSMMNG00015007310.1"/>
</dbReference>
<organism evidence="2 3">
    <name type="scientific">Monodon monoceros</name>
    <name type="common">Narwhal</name>
    <name type="synonym">Ceratodon monodon</name>
    <dbReference type="NCBI Taxonomy" id="40151"/>
    <lineage>
        <taxon>Eukaryota</taxon>
        <taxon>Metazoa</taxon>
        <taxon>Chordata</taxon>
        <taxon>Craniata</taxon>
        <taxon>Vertebrata</taxon>
        <taxon>Euteleostomi</taxon>
        <taxon>Mammalia</taxon>
        <taxon>Eutheria</taxon>
        <taxon>Laurasiatheria</taxon>
        <taxon>Artiodactyla</taxon>
        <taxon>Whippomorpha</taxon>
        <taxon>Cetacea</taxon>
        <taxon>Odontoceti</taxon>
        <taxon>Monodontidae</taxon>
        <taxon>Monodon</taxon>
    </lineage>
</organism>
<sequence length="246" mass="25928">SSSPSPGGVVQLTPGGAALPGREPPLSVFTGLVVTQLVLPFAATFLWNLLVLVTILRVRALHRVPHNLVASTAVSDVLVAALVHLAPEPGERAVDRATVAAGPELVPHVDLLRRAALHRQHLERGGHHPGPILDHHAPPAVHAAHPPPSLGAHDRAYLGPLRAHRPRAAALRLGRGERRSAPALLSEPGTLLRRLLHLWRLLPASWRGAICLLEDIQGGQASLRSPPQGCAAVARHHAGEGGPSRG</sequence>
<protein>
    <recommendedName>
        <fullName evidence="4">G-protein coupled receptors family 1 profile domain-containing protein</fullName>
    </recommendedName>
</protein>
<name>A0A8C6B401_MONMO</name>
<evidence type="ECO:0008006" key="4">
    <source>
        <dbReference type="Google" id="ProtNLM"/>
    </source>
</evidence>
<dbReference type="GeneTree" id="ENSGT01010000229817"/>
<dbReference type="AlphaFoldDB" id="A0A8C6B401"/>
<keyword evidence="1" id="KW-0472">Membrane</keyword>
<reference evidence="2" key="1">
    <citation type="submission" date="2025-08" db="UniProtKB">
        <authorList>
            <consortium name="Ensembl"/>
        </authorList>
    </citation>
    <scope>IDENTIFICATION</scope>
</reference>